<dbReference type="SUPFAM" id="SSF53098">
    <property type="entry name" value="Ribonuclease H-like"/>
    <property type="match status" value="1"/>
</dbReference>
<dbReference type="PROSITE" id="PS50878">
    <property type="entry name" value="RT_POL"/>
    <property type="match status" value="1"/>
</dbReference>
<dbReference type="InterPro" id="IPR012337">
    <property type="entry name" value="RNaseH-like_sf"/>
</dbReference>
<dbReference type="Pfam" id="PF00078">
    <property type="entry name" value="RVT_1"/>
    <property type="match status" value="1"/>
</dbReference>
<dbReference type="Proteomes" id="UP000828251">
    <property type="component" value="Unassembled WGS sequence"/>
</dbReference>
<dbReference type="PANTHER" id="PTHR31635:SF196">
    <property type="entry name" value="REVERSE TRANSCRIPTASE DOMAIN-CONTAINING PROTEIN-RELATED"/>
    <property type="match status" value="1"/>
</dbReference>
<feature type="domain" description="Reverse transcriptase" evidence="1">
    <location>
        <begin position="118"/>
        <end position="398"/>
    </location>
</feature>
<protein>
    <recommendedName>
        <fullName evidence="1">Reverse transcriptase domain-containing protein</fullName>
    </recommendedName>
</protein>
<dbReference type="SUPFAM" id="SSF56219">
    <property type="entry name" value="DNase I-like"/>
    <property type="match status" value="1"/>
</dbReference>
<evidence type="ECO:0000313" key="3">
    <source>
        <dbReference type="Proteomes" id="UP000828251"/>
    </source>
</evidence>
<dbReference type="GO" id="GO:0004523">
    <property type="term" value="F:RNA-DNA hybrid ribonuclease activity"/>
    <property type="evidence" value="ECO:0007669"/>
    <property type="project" value="InterPro"/>
</dbReference>
<dbReference type="SUPFAM" id="SSF56672">
    <property type="entry name" value="DNA/RNA polymerases"/>
    <property type="match status" value="1"/>
</dbReference>
<dbReference type="InterPro" id="IPR043502">
    <property type="entry name" value="DNA/RNA_pol_sf"/>
</dbReference>
<accession>A0A9D3VFH4</accession>
<dbReference type="PANTHER" id="PTHR31635">
    <property type="entry name" value="REVERSE TRANSCRIPTASE DOMAIN-CONTAINING PROTEIN-RELATED"/>
    <property type="match status" value="1"/>
</dbReference>
<dbReference type="AlphaFoldDB" id="A0A9D3VFH4"/>
<organism evidence="2 3">
    <name type="scientific">Gossypium stocksii</name>
    <dbReference type="NCBI Taxonomy" id="47602"/>
    <lineage>
        <taxon>Eukaryota</taxon>
        <taxon>Viridiplantae</taxon>
        <taxon>Streptophyta</taxon>
        <taxon>Embryophyta</taxon>
        <taxon>Tracheophyta</taxon>
        <taxon>Spermatophyta</taxon>
        <taxon>Magnoliopsida</taxon>
        <taxon>eudicotyledons</taxon>
        <taxon>Gunneridae</taxon>
        <taxon>Pentapetalae</taxon>
        <taxon>rosids</taxon>
        <taxon>malvids</taxon>
        <taxon>Malvales</taxon>
        <taxon>Malvaceae</taxon>
        <taxon>Malvoideae</taxon>
        <taxon>Gossypium</taxon>
    </lineage>
</organism>
<dbReference type="Gene3D" id="3.30.420.10">
    <property type="entry name" value="Ribonuclease H-like superfamily/Ribonuclease H"/>
    <property type="match status" value="1"/>
</dbReference>
<dbReference type="CDD" id="cd06222">
    <property type="entry name" value="RNase_H_like"/>
    <property type="match status" value="1"/>
</dbReference>
<dbReference type="Pfam" id="PF13456">
    <property type="entry name" value="RVT_3"/>
    <property type="match status" value="1"/>
</dbReference>
<dbReference type="EMBL" id="JAIQCV010000007">
    <property type="protein sequence ID" value="KAH1081557.1"/>
    <property type="molecule type" value="Genomic_DNA"/>
</dbReference>
<evidence type="ECO:0000313" key="2">
    <source>
        <dbReference type="EMBL" id="KAH1081557.1"/>
    </source>
</evidence>
<comment type="caution">
    <text evidence="2">The sequence shown here is derived from an EMBL/GenBank/DDBJ whole genome shotgun (WGS) entry which is preliminary data.</text>
</comment>
<dbReference type="InterPro" id="IPR002156">
    <property type="entry name" value="RNaseH_domain"/>
</dbReference>
<keyword evidence="3" id="KW-1185">Reference proteome</keyword>
<dbReference type="GO" id="GO:0003676">
    <property type="term" value="F:nucleic acid binding"/>
    <property type="evidence" value="ECO:0007669"/>
    <property type="project" value="InterPro"/>
</dbReference>
<dbReference type="InterPro" id="IPR000477">
    <property type="entry name" value="RT_dom"/>
</dbReference>
<dbReference type="OrthoDB" id="786357at2759"/>
<gene>
    <name evidence="2" type="ORF">J1N35_021318</name>
</gene>
<dbReference type="CDD" id="cd01650">
    <property type="entry name" value="RT_nLTR_like"/>
    <property type="match status" value="1"/>
</dbReference>
<name>A0A9D3VFH4_9ROSI</name>
<dbReference type="InterPro" id="IPR036397">
    <property type="entry name" value="RNaseH_sf"/>
</dbReference>
<dbReference type="InterPro" id="IPR036691">
    <property type="entry name" value="Endo/exonu/phosph_ase_sf"/>
</dbReference>
<reference evidence="2 3" key="1">
    <citation type="journal article" date="2021" name="Plant Biotechnol. J.">
        <title>Multi-omics assisted identification of the key and species-specific regulatory components of drought-tolerant mechanisms in Gossypium stocksii.</title>
        <authorList>
            <person name="Yu D."/>
            <person name="Ke L."/>
            <person name="Zhang D."/>
            <person name="Wu Y."/>
            <person name="Sun Y."/>
            <person name="Mei J."/>
            <person name="Sun J."/>
            <person name="Sun Y."/>
        </authorList>
    </citation>
    <scope>NUCLEOTIDE SEQUENCE [LARGE SCALE GENOMIC DNA]</scope>
    <source>
        <strain evidence="3">cv. E1</strain>
        <tissue evidence="2">Leaf</tissue>
    </source>
</reference>
<sequence length="580" mass="66533">MVGQIHWTVIGDFNAIISHSEKSVDVSKGKRCPFFGDFVDSSELHDLGFSGPPFTWHRGTLFERLDRALENEAWIRNFPNCMVYHLPKIKSDHSPLLMVLNPSFIPPRGGAVCEWVRKVFDGTPIKLELNNTLIVLIPKFQNPETFGHFRPISLCLVLYKLTMKVIANRFKFIFPKIIAPEQAGFIAGRNINDNIIIAQEVIHSMRYQEKRKWMAIKIDLEKAYDKVSWELIEVSLHAAGIPEYLISVIMNSISNSTMQVMWNGAPLPKFRPVRGIRQGCPLSPYLFVLCMEWLGHMIKSTISGGIWDPIRLSRDGLSISHLFFIDDLVIFSRADPKHCSLLKRILDRFCSFSGHKINIRKTSIFFSKGVDESSMDLISRFFGFQRVHNLGQYLGVSILHQRVTSSTLKFVVEKVRVFIQKILCTFYEIVWLLRMFGPTLIQEESFVIRKEIGSLDTTGSWVNVQSLMRSYGCILDSLKIIQRRGHAHVIIQTDSLEVVKSTLGNPSIDSNSYLIRRIRKILSQEDNWILKYIPKEHNQVADCLAKQALLDEANLQTFEAPPEFTNSVYNRDRPTGSCYF</sequence>
<dbReference type="InterPro" id="IPR044730">
    <property type="entry name" value="RNase_H-like_dom_plant"/>
</dbReference>
<dbReference type="Gene3D" id="3.30.70.270">
    <property type="match status" value="1"/>
</dbReference>
<evidence type="ECO:0000259" key="1">
    <source>
        <dbReference type="PROSITE" id="PS50878"/>
    </source>
</evidence>
<dbReference type="Gene3D" id="3.60.10.10">
    <property type="entry name" value="Endonuclease/exonuclease/phosphatase"/>
    <property type="match status" value="1"/>
</dbReference>
<dbReference type="InterPro" id="IPR043128">
    <property type="entry name" value="Rev_trsase/Diguanyl_cyclase"/>
</dbReference>
<proteinExistence type="predicted"/>